<dbReference type="RefSeq" id="WP_175238235.1">
    <property type="nucleotide sequence ID" value="NZ_CABWIK020000013.1"/>
</dbReference>
<dbReference type="Proteomes" id="UP000494322">
    <property type="component" value="Unassembled WGS sequence"/>
</dbReference>
<dbReference type="AlphaFoldDB" id="A0A6J5J6Y5"/>
<accession>A0A6J5J6Y5</accession>
<protein>
    <submittedName>
        <fullName evidence="2">Uncharacterized protein</fullName>
    </submittedName>
</protein>
<reference evidence="2 3" key="1">
    <citation type="submission" date="2020-04" db="EMBL/GenBank/DDBJ databases">
        <authorList>
            <person name="Depoorter E."/>
        </authorList>
    </citation>
    <scope>NUCLEOTIDE SEQUENCE [LARGE SCALE GENOMIC DNA]</scope>
    <source>
        <strain evidence="2 3">BCC0132</strain>
    </source>
</reference>
<dbReference type="EMBL" id="CABWIK020000013">
    <property type="protein sequence ID" value="CAB3967380.1"/>
    <property type="molecule type" value="Genomic_DNA"/>
</dbReference>
<proteinExistence type="predicted"/>
<evidence type="ECO:0000256" key="1">
    <source>
        <dbReference type="SAM" id="MobiDB-lite"/>
    </source>
</evidence>
<organism evidence="2 3">
    <name type="scientific">Burkholderia cenocepacia</name>
    <dbReference type="NCBI Taxonomy" id="95486"/>
    <lineage>
        <taxon>Bacteria</taxon>
        <taxon>Pseudomonadati</taxon>
        <taxon>Pseudomonadota</taxon>
        <taxon>Betaproteobacteria</taxon>
        <taxon>Burkholderiales</taxon>
        <taxon>Burkholderiaceae</taxon>
        <taxon>Burkholderia</taxon>
        <taxon>Burkholderia cepacia complex</taxon>
    </lineage>
</organism>
<evidence type="ECO:0000313" key="2">
    <source>
        <dbReference type="EMBL" id="CAB3967380.1"/>
    </source>
</evidence>
<sequence>MTAIVLSPSLTAHTGDVAIQLSENALNKFLAAHYVKHPEFYDHSRTTAPNSPLYSVDVDDHGTKRTIRLWAKVEKPAGANAVTLNLDQPPAVVARFGAYWKATRGAGPTADRSLPPRLALAIPRAILQLNIPNLTGSGPDQQLDIAFQINVETYAKLEKGPTGYDINLASWDISVTPSGNPLDPNNPDWGGAVPAPCVPEVIRLRSIVSNILTLGANVALTQLAKTLTAVIPLPPIDVVDGIKLEPSVFTVDNKTLSLEASISQPKLYGAVHAAFMQEMAVFELGMKDFDWEPVLAGAPLSDPNALSSYLASKVPAIAAIDQRGQDLEKSARSGPPRGVQGPASPGADLAVSLSPRVFDVLAKEFLKADQDSYTRWYTLDLVIGKASGRAHTWLALRNAHGGLSGTTIDMGCSVAAGGTLELKACLRDPCGHDHCTTWGPGLGLKGPMDLKVSVNSGWSNNRGLKLSAAFGAFPGFQVYGLPPGIDDLVNLILNEISSVVLKAFFNAILSVLNFYIINVPTAVPGTKVGLVVADFGSSNANGYLVITGSTTFS</sequence>
<evidence type="ECO:0000313" key="3">
    <source>
        <dbReference type="Proteomes" id="UP000494322"/>
    </source>
</evidence>
<name>A0A6J5J6Y5_9BURK</name>
<feature type="region of interest" description="Disordered" evidence="1">
    <location>
        <begin position="325"/>
        <end position="346"/>
    </location>
</feature>
<gene>
    <name evidence="2" type="ORF">BCO9919_02725</name>
</gene>